<evidence type="ECO:0000256" key="7">
    <source>
        <dbReference type="ARBA" id="ARBA00022840"/>
    </source>
</evidence>
<dbReference type="Pfam" id="PF02518">
    <property type="entry name" value="HATPase_c"/>
    <property type="match status" value="1"/>
</dbReference>
<dbReference type="InterPro" id="IPR005467">
    <property type="entry name" value="His_kinase_dom"/>
</dbReference>
<dbReference type="Pfam" id="PF13185">
    <property type="entry name" value="GAF_2"/>
    <property type="match status" value="1"/>
</dbReference>
<dbReference type="eggNOG" id="COG3852">
    <property type="taxonomic scope" value="Bacteria"/>
</dbReference>
<keyword evidence="7" id="KW-0067">ATP-binding</keyword>
<dbReference type="EMBL" id="CP003389">
    <property type="protein sequence ID" value="AFE11229.1"/>
    <property type="molecule type" value="Genomic_DNA"/>
</dbReference>
<keyword evidence="3" id="KW-0597">Phosphoprotein</keyword>
<evidence type="ECO:0000259" key="11">
    <source>
        <dbReference type="PROSITE" id="PS50109"/>
    </source>
</evidence>
<name>H8MGE5_CORCM</name>
<comment type="catalytic activity">
    <reaction evidence="1">
        <text>ATP + protein L-histidine = ADP + protein N-phospho-L-histidine.</text>
        <dbReference type="EC" id="2.7.13.3"/>
    </reaction>
</comment>
<feature type="transmembrane region" description="Helical" evidence="10">
    <location>
        <begin position="31"/>
        <end position="54"/>
    </location>
</feature>
<keyword evidence="10" id="KW-1133">Transmembrane helix</keyword>
<keyword evidence="4" id="KW-0808">Transferase</keyword>
<evidence type="ECO:0000256" key="8">
    <source>
        <dbReference type="ARBA" id="ARBA00023012"/>
    </source>
</evidence>
<dbReference type="SMART" id="SM00387">
    <property type="entry name" value="HATPase_c"/>
    <property type="match status" value="1"/>
</dbReference>
<feature type="compositionally biased region" description="Pro residues" evidence="9">
    <location>
        <begin position="706"/>
        <end position="719"/>
    </location>
</feature>
<dbReference type="Pfam" id="PF00512">
    <property type="entry name" value="HisKA"/>
    <property type="match status" value="1"/>
</dbReference>
<dbReference type="InterPro" id="IPR003661">
    <property type="entry name" value="HisK_dim/P_dom"/>
</dbReference>
<sequence>MDIRTQSALLASIIGLALGVSMLLRPGRPRVLTLYSVFTLTVAGYYLSLFFHSIFPSLDYPWVSRIALGATVLVVSLVPGAAVAFFLEFLGVSKGAHQVGRRLALLSGVLGLTVAVTPLADKPWARLALGAWVLGTLFTSVSLLVHRVRTTESRIEQFRLAYLAIGAGAAVLFNGLDFLSRNDIPFPTLGPVFATLYLFFLAQTLLRLRLMDLHELLGKIASQTVLAIILASVFTVLTAWVDENTSLFVFNTVVAAFVILILLDPLRTKVEEMVVRIFFRERFALLGTLSALRVRMASVIEISELARVVLDALHETGRVTHASVYLMAEDRPGYRLLDSRGPLPVALLDTAAARGVLFAVASGQKAVLLENIERRISVMRVQAVEGKRFRDELKRLNDTRAALLQMKAGISVPLMGNDRVIGFLNLWDERVPEAYASDEIALILEVSERMATVLENSKLYEKIRERDRLAALGEMAAGLAHEIRNPLGAIKGAAQCLDPRKLPGEDGEFLDVIVEEVNRLNGVVTAFLDYSRPLKQNFGPTDLNEVVTRTMRLIQNDMPPTAELAVELDLRLPRAEGDAEQLKQVLINLVQNAVQALGPQPGRITVRTEKPERFGDLRSAGGEFVEVRVSDTGPGIPADQQPHIFVPFFTTKQKGTGLGLAICQRIVKNHGGSISVQSKVGEGTAFIIRLPALPSEQVEGALPEGTPAPPTRPSQPALPVPEELREPTPAPKTPEPKPKKEKRRRAG</sequence>
<feature type="transmembrane region" description="Helical" evidence="10">
    <location>
        <begin position="6"/>
        <end position="24"/>
    </location>
</feature>
<evidence type="ECO:0000256" key="1">
    <source>
        <dbReference type="ARBA" id="ARBA00000085"/>
    </source>
</evidence>
<keyword evidence="10" id="KW-0472">Membrane</keyword>
<dbReference type="HOGENOM" id="CLU_375920_0_0_7"/>
<feature type="transmembrane region" description="Helical" evidence="10">
    <location>
        <begin position="126"/>
        <end position="146"/>
    </location>
</feature>
<dbReference type="KEGG" id="ccx:COCOR_03207"/>
<dbReference type="InterPro" id="IPR003594">
    <property type="entry name" value="HATPase_dom"/>
</dbReference>
<dbReference type="PANTHER" id="PTHR43065:SF10">
    <property type="entry name" value="PEROXIDE STRESS-ACTIVATED HISTIDINE KINASE MAK3"/>
    <property type="match status" value="1"/>
</dbReference>
<evidence type="ECO:0000256" key="6">
    <source>
        <dbReference type="ARBA" id="ARBA00022777"/>
    </source>
</evidence>
<dbReference type="InParanoid" id="H8MGE5"/>
<keyword evidence="13" id="KW-1185">Reference proteome</keyword>
<dbReference type="SUPFAM" id="SSF47384">
    <property type="entry name" value="Homodimeric domain of signal transducing histidine kinase"/>
    <property type="match status" value="1"/>
</dbReference>
<feature type="transmembrane region" description="Helical" evidence="10">
    <location>
        <begin position="103"/>
        <end position="120"/>
    </location>
</feature>
<dbReference type="Gene3D" id="1.10.287.130">
    <property type="match status" value="1"/>
</dbReference>
<feature type="transmembrane region" description="Helical" evidence="10">
    <location>
        <begin position="220"/>
        <end position="241"/>
    </location>
</feature>
<proteinExistence type="predicted"/>
<dbReference type="CDD" id="cd00075">
    <property type="entry name" value="HATPase"/>
    <property type="match status" value="1"/>
</dbReference>
<dbReference type="SMART" id="SM00388">
    <property type="entry name" value="HisKA"/>
    <property type="match status" value="1"/>
</dbReference>
<organism evidence="12 13">
    <name type="scientific">Corallococcus coralloides (strain ATCC 25202 / DSM 2259 / NBRC 100086 / M2)</name>
    <name type="common">Myxococcus coralloides</name>
    <dbReference type="NCBI Taxonomy" id="1144275"/>
    <lineage>
        <taxon>Bacteria</taxon>
        <taxon>Pseudomonadati</taxon>
        <taxon>Myxococcota</taxon>
        <taxon>Myxococcia</taxon>
        <taxon>Myxococcales</taxon>
        <taxon>Cystobacterineae</taxon>
        <taxon>Myxococcaceae</taxon>
        <taxon>Corallococcus</taxon>
    </lineage>
</organism>
<dbReference type="GO" id="GO:0000155">
    <property type="term" value="F:phosphorelay sensor kinase activity"/>
    <property type="evidence" value="ECO:0007669"/>
    <property type="project" value="InterPro"/>
</dbReference>
<keyword evidence="10" id="KW-0812">Transmembrane</keyword>
<dbReference type="PROSITE" id="PS50109">
    <property type="entry name" value="HIS_KIN"/>
    <property type="match status" value="1"/>
</dbReference>
<dbReference type="PRINTS" id="PR00344">
    <property type="entry name" value="BCTRLSENSOR"/>
</dbReference>
<dbReference type="STRING" id="1144275.COCOR_03207"/>
<dbReference type="InterPro" id="IPR004358">
    <property type="entry name" value="Sig_transdc_His_kin-like_C"/>
</dbReference>
<dbReference type="EC" id="2.7.13.3" evidence="2"/>
<dbReference type="Gene3D" id="3.30.565.10">
    <property type="entry name" value="Histidine kinase-like ATPase, C-terminal domain"/>
    <property type="match status" value="1"/>
</dbReference>
<keyword evidence="6 12" id="KW-0418">Kinase</keyword>
<feature type="transmembrane region" description="Helical" evidence="10">
    <location>
        <begin position="158"/>
        <end position="176"/>
    </location>
</feature>
<feature type="region of interest" description="Disordered" evidence="9">
    <location>
        <begin position="699"/>
        <end position="747"/>
    </location>
</feature>
<dbReference type="RefSeq" id="WP_014396023.1">
    <property type="nucleotide sequence ID" value="NC_017030.1"/>
</dbReference>
<gene>
    <name evidence="12" type="primary">zraS4</name>
    <name evidence="12" type="ordered locus">COCOR_03207</name>
</gene>
<dbReference type="CDD" id="cd00082">
    <property type="entry name" value="HisKA"/>
    <property type="match status" value="1"/>
</dbReference>
<reference evidence="12 13" key="1">
    <citation type="journal article" date="2012" name="J. Bacteriol.">
        <title>Complete Genome Sequence of the Fruiting Myxobacterium Corallococcus coralloides DSM 2259.</title>
        <authorList>
            <person name="Huntley S."/>
            <person name="Zhang Y."/>
            <person name="Treuner-Lange A."/>
            <person name="Kneip S."/>
            <person name="Sensen C.W."/>
            <person name="Sogaard-Andersen L."/>
        </authorList>
    </citation>
    <scope>NUCLEOTIDE SEQUENCE [LARGE SCALE GENOMIC DNA]</scope>
    <source>
        <strain evidence="13">ATCC 25202 / DSM 2259 / NBRC 100086 / M2</strain>
    </source>
</reference>
<keyword evidence="8" id="KW-0902">Two-component regulatory system</keyword>
<feature type="transmembrane region" description="Helical" evidence="10">
    <location>
        <begin position="66"/>
        <end position="91"/>
    </location>
</feature>
<dbReference type="InterPro" id="IPR036890">
    <property type="entry name" value="HATPase_C_sf"/>
</dbReference>
<dbReference type="InterPro" id="IPR036097">
    <property type="entry name" value="HisK_dim/P_sf"/>
</dbReference>
<dbReference type="InterPro" id="IPR029016">
    <property type="entry name" value="GAF-like_dom_sf"/>
</dbReference>
<dbReference type="SUPFAM" id="SSF55874">
    <property type="entry name" value="ATPase domain of HSP90 chaperone/DNA topoisomerase II/histidine kinase"/>
    <property type="match status" value="1"/>
</dbReference>
<reference evidence="13" key="2">
    <citation type="submission" date="2012-03" db="EMBL/GenBank/DDBJ databases">
        <title>Genome sequence of the fruiting myxobacterium Corallococcus coralloides DSM 2259.</title>
        <authorList>
            <person name="Huntley S."/>
            <person name="Zhang Y."/>
            <person name="Treuner-Lange A."/>
            <person name="Sensen C.W."/>
            <person name="Sogaard-Andersen L."/>
        </authorList>
    </citation>
    <scope>NUCLEOTIDE SEQUENCE [LARGE SCALE GENOMIC DNA]</scope>
    <source>
        <strain evidence="13">ATCC 25202 / DSM 2259 / NBRC 100086 / M2</strain>
    </source>
</reference>
<dbReference type="SUPFAM" id="SSF55781">
    <property type="entry name" value="GAF domain-like"/>
    <property type="match status" value="1"/>
</dbReference>
<dbReference type="AlphaFoldDB" id="H8MGE5"/>
<evidence type="ECO:0000256" key="4">
    <source>
        <dbReference type="ARBA" id="ARBA00022679"/>
    </source>
</evidence>
<dbReference type="Proteomes" id="UP000007587">
    <property type="component" value="Chromosome"/>
</dbReference>
<protein>
    <recommendedName>
        <fullName evidence="2">histidine kinase</fullName>
        <ecNumber evidence="2">2.7.13.3</ecNumber>
    </recommendedName>
</protein>
<dbReference type="SMART" id="SM00065">
    <property type="entry name" value="GAF"/>
    <property type="match status" value="1"/>
</dbReference>
<feature type="transmembrane region" description="Helical" evidence="10">
    <location>
        <begin position="188"/>
        <end position="208"/>
    </location>
</feature>
<evidence type="ECO:0000256" key="2">
    <source>
        <dbReference type="ARBA" id="ARBA00012438"/>
    </source>
</evidence>
<evidence type="ECO:0000256" key="9">
    <source>
        <dbReference type="SAM" id="MobiDB-lite"/>
    </source>
</evidence>
<accession>H8MGE5</accession>
<evidence type="ECO:0000313" key="12">
    <source>
        <dbReference type="EMBL" id="AFE11229.1"/>
    </source>
</evidence>
<evidence type="ECO:0000256" key="5">
    <source>
        <dbReference type="ARBA" id="ARBA00022741"/>
    </source>
</evidence>
<evidence type="ECO:0000313" key="13">
    <source>
        <dbReference type="Proteomes" id="UP000007587"/>
    </source>
</evidence>
<evidence type="ECO:0000256" key="3">
    <source>
        <dbReference type="ARBA" id="ARBA00022553"/>
    </source>
</evidence>
<dbReference type="InterPro" id="IPR003018">
    <property type="entry name" value="GAF"/>
</dbReference>
<dbReference type="GO" id="GO:0005524">
    <property type="term" value="F:ATP binding"/>
    <property type="evidence" value="ECO:0007669"/>
    <property type="project" value="UniProtKB-KW"/>
</dbReference>
<evidence type="ECO:0000256" key="10">
    <source>
        <dbReference type="SAM" id="Phobius"/>
    </source>
</evidence>
<keyword evidence="5" id="KW-0547">Nucleotide-binding</keyword>
<dbReference type="OrthoDB" id="9789238at2"/>
<dbReference type="PANTHER" id="PTHR43065">
    <property type="entry name" value="SENSOR HISTIDINE KINASE"/>
    <property type="match status" value="1"/>
</dbReference>
<dbReference type="Gene3D" id="3.30.450.40">
    <property type="match status" value="1"/>
</dbReference>
<feature type="domain" description="Histidine kinase" evidence="11">
    <location>
        <begin position="478"/>
        <end position="694"/>
    </location>
</feature>
<feature type="transmembrane region" description="Helical" evidence="10">
    <location>
        <begin position="247"/>
        <end position="266"/>
    </location>
</feature>